<evidence type="ECO:0000256" key="6">
    <source>
        <dbReference type="RuleBase" id="RU365102"/>
    </source>
</evidence>
<protein>
    <recommendedName>
        <fullName evidence="6">GDT1 family protein</fullName>
    </recommendedName>
</protein>
<dbReference type="GO" id="GO:0032468">
    <property type="term" value="P:Golgi calcium ion homeostasis"/>
    <property type="evidence" value="ECO:0007669"/>
    <property type="project" value="TreeGrafter"/>
</dbReference>
<proteinExistence type="inferred from homology"/>
<sequence>MTSLLATPIVRPPIVSVAVPLANGTASESVFADALLRSAHLTRADIAGLVKSFSITAVSELGDKTFLISAILATRHSLMLVFWGSWLAMICMSTLSSLMGAILPALLSHQHALFLSGMLFLGFGGLMLWQGMHMSGDEISEEWKEAQEEIRVDEEEHELDALEAGMPDEARSTLQRASTALHSAPRTSMITFLRQGIRNLFDLCVSPVFSQAFLLSFLGEWGDKSQITTMALATTHRVTVVAIGTSLAHLLCIVIAVTIAAST</sequence>
<keyword evidence="5 6" id="KW-0472">Membrane</keyword>
<dbReference type="EMBL" id="KZ454987">
    <property type="protein sequence ID" value="PKI85886.1"/>
    <property type="molecule type" value="Genomic_DNA"/>
</dbReference>
<keyword evidence="3 6" id="KW-0812">Transmembrane</keyword>
<feature type="transmembrane region" description="Helical" evidence="6">
    <location>
        <begin position="238"/>
        <end position="261"/>
    </location>
</feature>
<dbReference type="InterPro" id="IPR001727">
    <property type="entry name" value="GDT1-like"/>
</dbReference>
<dbReference type="PANTHER" id="PTHR12608">
    <property type="entry name" value="TRANSMEMBRANE PROTEIN HTP-1 RELATED"/>
    <property type="match status" value="1"/>
</dbReference>
<dbReference type="PANTHER" id="PTHR12608:SF1">
    <property type="entry name" value="TRANSMEMBRANE PROTEIN 165"/>
    <property type="match status" value="1"/>
</dbReference>
<gene>
    <name evidence="7" type="ORF">MVES_000175</name>
</gene>
<dbReference type="STRING" id="2020962.A0A2N1JH59"/>
<accession>A0A2N1JH59</accession>
<dbReference type="Proteomes" id="UP000232875">
    <property type="component" value="Unassembled WGS sequence"/>
</dbReference>
<evidence type="ECO:0000256" key="5">
    <source>
        <dbReference type="ARBA" id="ARBA00023136"/>
    </source>
</evidence>
<evidence type="ECO:0000256" key="4">
    <source>
        <dbReference type="ARBA" id="ARBA00022989"/>
    </source>
</evidence>
<evidence type="ECO:0000313" key="8">
    <source>
        <dbReference type="Proteomes" id="UP000232875"/>
    </source>
</evidence>
<dbReference type="OrthoDB" id="442680at2759"/>
<evidence type="ECO:0000256" key="1">
    <source>
        <dbReference type="ARBA" id="ARBA00004141"/>
    </source>
</evidence>
<reference evidence="7 8" key="1">
    <citation type="submission" date="2017-10" db="EMBL/GenBank/DDBJ databases">
        <title>A novel species of cold-tolerant Malassezia isolated from bats.</title>
        <authorList>
            <person name="Lorch J.M."/>
            <person name="Palmer J.M."/>
            <person name="Vanderwolf K.J."/>
            <person name="Schmidt K.Z."/>
            <person name="Verant M.L."/>
            <person name="Weller T.J."/>
            <person name="Blehert D.S."/>
        </authorList>
    </citation>
    <scope>NUCLEOTIDE SEQUENCE [LARGE SCALE GENOMIC DNA]</scope>
    <source>
        <strain evidence="7 8">NWHC:44797-103</strain>
    </source>
</reference>
<dbReference type="GO" id="GO:0032472">
    <property type="term" value="P:Golgi calcium ion transport"/>
    <property type="evidence" value="ECO:0007669"/>
    <property type="project" value="TreeGrafter"/>
</dbReference>
<feature type="transmembrane region" description="Helical" evidence="6">
    <location>
        <begin position="112"/>
        <end position="129"/>
    </location>
</feature>
<dbReference type="GO" id="GO:0015085">
    <property type="term" value="F:calcium ion transmembrane transporter activity"/>
    <property type="evidence" value="ECO:0007669"/>
    <property type="project" value="TreeGrafter"/>
</dbReference>
<evidence type="ECO:0000256" key="2">
    <source>
        <dbReference type="ARBA" id="ARBA00009190"/>
    </source>
</evidence>
<organism evidence="7 8">
    <name type="scientific">Malassezia vespertilionis</name>
    <dbReference type="NCBI Taxonomy" id="2020962"/>
    <lineage>
        <taxon>Eukaryota</taxon>
        <taxon>Fungi</taxon>
        <taxon>Dikarya</taxon>
        <taxon>Basidiomycota</taxon>
        <taxon>Ustilaginomycotina</taxon>
        <taxon>Malasseziomycetes</taxon>
        <taxon>Malasseziales</taxon>
        <taxon>Malasseziaceae</taxon>
        <taxon>Malassezia</taxon>
    </lineage>
</organism>
<comment type="subcellular location">
    <subcellularLocation>
        <location evidence="1 6">Membrane</location>
        <topology evidence="1 6">Multi-pass membrane protein</topology>
    </subcellularLocation>
</comment>
<evidence type="ECO:0000256" key="3">
    <source>
        <dbReference type="ARBA" id="ARBA00022692"/>
    </source>
</evidence>
<dbReference type="GO" id="GO:0005384">
    <property type="term" value="F:manganese ion transmembrane transporter activity"/>
    <property type="evidence" value="ECO:0007669"/>
    <property type="project" value="TreeGrafter"/>
</dbReference>
<dbReference type="GO" id="GO:0005794">
    <property type="term" value="C:Golgi apparatus"/>
    <property type="evidence" value="ECO:0007669"/>
    <property type="project" value="TreeGrafter"/>
</dbReference>
<evidence type="ECO:0000313" key="7">
    <source>
        <dbReference type="EMBL" id="PKI85886.1"/>
    </source>
</evidence>
<name>A0A2N1JH59_9BASI</name>
<dbReference type="Pfam" id="PF01169">
    <property type="entry name" value="GDT1"/>
    <property type="match status" value="2"/>
</dbReference>
<comment type="caution">
    <text evidence="6">Lacks conserved residue(s) required for the propagation of feature annotation.</text>
</comment>
<dbReference type="GO" id="GO:0000329">
    <property type="term" value="C:fungal-type vacuole membrane"/>
    <property type="evidence" value="ECO:0007669"/>
    <property type="project" value="TreeGrafter"/>
</dbReference>
<keyword evidence="8" id="KW-1185">Reference proteome</keyword>
<comment type="similarity">
    <text evidence="2 6">Belongs to the GDT1 family.</text>
</comment>
<feature type="transmembrane region" description="Helical" evidence="6">
    <location>
        <begin position="80"/>
        <end position="106"/>
    </location>
</feature>
<keyword evidence="4 6" id="KW-1133">Transmembrane helix</keyword>
<dbReference type="AlphaFoldDB" id="A0A2N1JH59"/>